<feature type="transmembrane region" description="Helical" evidence="5">
    <location>
        <begin position="768"/>
        <end position="785"/>
    </location>
</feature>
<evidence type="ECO:0000256" key="6">
    <source>
        <dbReference type="SAM" id="SignalP"/>
    </source>
</evidence>
<protein>
    <submittedName>
        <fullName evidence="8">Two-component system sensor protein</fullName>
    </submittedName>
</protein>
<accession>A0A250J7K8</accession>
<feature type="region of interest" description="Disordered" evidence="4">
    <location>
        <begin position="232"/>
        <end position="265"/>
    </location>
</feature>
<dbReference type="AlphaFoldDB" id="A0A250J7K8"/>
<keyword evidence="5" id="KW-1133">Transmembrane helix</keyword>
<dbReference type="InterPro" id="IPR011123">
    <property type="entry name" value="Y_Y_Y"/>
</dbReference>
<dbReference type="Pfam" id="PF02518">
    <property type="entry name" value="HATPase_c"/>
    <property type="match status" value="1"/>
</dbReference>
<keyword evidence="5" id="KW-0472">Membrane</keyword>
<keyword evidence="3" id="KW-0902">Two-component regulatory system</keyword>
<dbReference type="CDD" id="cd16917">
    <property type="entry name" value="HATPase_UhpB-NarQ-NarX-like"/>
    <property type="match status" value="1"/>
</dbReference>
<dbReference type="Gene3D" id="2.130.10.10">
    <property type="entry name" value="YVTN repeat-like/Quinoprotein amine dehydrogenase"/>
    <property type="match status" value="2"/>
</dbReference>
<dbReference type="PANTHER" id="PTHR24421">
    <property type="entry name" value="NITRATE/NITRITE SENSOR PROTEIN NARX-RELATED"/>
    <property type="match status" value="1"/>
</dbReference>
<keyword evidence="5" id="KW-0812">Transmembrane</keyword>
<feature type="signal peptide" evidence="6">
    <location>
        <begin position="1"/>
        <end position="23"/>
    </location>
</feature>
<dbReference type="InterPro" id="IPR013783">
    <property type="entry name" value="Ig-like_fold"/>
</dbReference>
<evidence type="ECO:0000259" key="7">
    <source>
        <dbReference type="SMART" id="SM00387"/>
    </source>
</evidence>
<organism evidence="8 9">
    <name type="scientific">Cystobacter fuscus</name>
    <dbReference type="NCBI Taxonomy" id="43"/>
    <lineage>
        <taxon>Bacteria</taxon>
        <taxon>Pseudomonadati</taxon>
        <taxon>Myxococcota</taxon>
        <taxon>Myxococcia</taxon>
        <taxon>Myxococcales</taxon>
        <taxon>Cystobacterineae</taxon>
        <taxon>Archangiaceae</taxon>
        <taxon>Cystobacter</taxon>
    </lineage>
</organism>
<dbReference type="Gene3D" id="2.60.40.10">
    <property type="entry name" value="Immunoglobulins"/>
    <property type="match status" value="1"/>
</dbReference>
<evidence type="ECO:0000313" key="8">
    <source>
        <dbReference type="EMBL" id="ATB39176.1"/>
    </source>
</evidence>
<dbReference type="EMBL" id="CP022098">
    <property type="protein sequence ID" value="ATB39176.1"/>
    <property type="molecule type" value="Genomic_DNA"/>
</dbReference>
<dbReference type="InterPro" id="IPR050482">
    <property type="entry name" value="Sensor_HK_TwoCompSys"/>
</dbReference>
<dbReference type="SUPFAM" id="SSF63829">
    <property type="entry name" value="Calcium-dependent phosphotriesterase"/>
    <property type="match status" value="2"/>
</dbReference>
<dbReference type="GO" id="GO:0016020">
    <property type="term" value="C:membrane"/>
    <property type="evidence" value="ECO:0007669"/>
    <property type="project" value="InterPro"/>
</dbReference>
<evidence type="ECO:0000256" key="5">
    <source>
        <dbReference type="SAM" id="Phobius"/>
    </source>
</evidence>
<dbReference type="GO" id="GO:0000155">
    <property type="term" value="F:phosphorelay sensor kinase activity"/>
    <property type="evidence" value="ECO:0007669"/>
    <property type="project" value="InterPro"/>
</dbReference>
<dbReference type="InterPro" id="IPR003594">
    <property type="entry name" value="HATPase_dom"/>
</dbReference>
<dbReference type="PANTHER" id="PTHR24421:SF62">
    <property type="entry name" value="SENSORY TRANSDUCTION HISTIDINE KINASE"/>
    <property type="match status" value="1"/>
</dbReference>
<dbReference type="InterPro" id="IPR011712">
    <property type="entry name" value="Sig_transdc_His_kin_sub3_dim/P"/>
</dbReference>
<evidence type="ECO:0000256" key="2">
    <source>
        <dbReference type="ARBA" id="ARBA00022777"/>
    </source>
</evidence>
<keyword evidence="6" id="KW-0732">Signal</keyword>
<evidence type="ECO:0000313" key="9">
    <source>
        <dbReference type="Proteomes" id="UP000217257"/>
    </source>
</evidence>
<dbReference type="InterPro" id="IPR036890">
    <property type="entry name" value="HATPase_C_sf"/>
</dbReference>
<reference evidence="8 9" key="1">
    <citation type="submission" date="2017-06" db="EMBL/GenBank/DDBJ databases">
        <title>Sequencing and comparative analysis of myxobacterial genomes.</title>
        <authorList>
            <person name="Rupp O."/>
            <person name="Goesmann A."/>
            <person name="Sogaard-Andersen L."/>
        </authorList>
    </citation>
    <scope>NUCLEOTIDE SEQUENCE [LARGE SCALE GENOMIC DNA]</scope>
    <source>
        <strain evidence="8 9">DSM 52655</strain>
    </source>
</reference>
<gene>
    <name evidence="8" type="ORF">CYFUS_004617</name>
</gene>
<keyword evidence="1" id="KW-0808">Transferase</keyword>
<dbReference type="SUPFAM" id="SSF55874">
    <property type="entry name" value="ATPase domain of HSP90 chaperone/DNA topoisomerase II/histidine kinase"/>
    <property type="match status" value="1"/>
</dbReference>
<evidence type="ECO:0000256" key="3">
    <source>
        <dbReference type="ARBA" id="ARBA00023012"/>
    </source>
</evidence>
<dbReference type="Pfam" id="PF07495">
    <property type="entry name" value="Y_Y_Y"/>
    <property type="match status" value="1"/>
</dbReference>
<proteinExistence type="predicted"/>
<dbReference type="Proteomes" id="UP000217257">
    <property type="component" value="Chromosome"/>
</dbReference>
<sequence>MHPRSSFITLLLALVASLRPCDAAATSLDHYAYTQHLVNEGAPADIWTLEQAPTGYLWLGTGMGLYRFDGVRFDRYPLREGQRLPSSNINALKVLPNGDIWLGFFAGGAARLRDGRATVFGPHEGMPPGRVLRFASTPDGVLWAAAASGLARYEAGQWRAVGREWGYDDGAAEYVYVDRRGVLWVCTPRRLVFLRPGERRFHDTGETISRDAVLAEDPDGRLWLSEDLQGTRPLPDHARSVPPGTAPASSAAPPTSDASSSSSTAGAPAFARAKQMLFARDGSLWLTVWGAGIWRLPSPASIPTGRGLRPSDPLEKFEQPDGLASPVVVPVLEDTEGTVWVGTNAGLAGFQTKRLQDIPELASMSQGGFMLAVLDSRVVAGNRQTTLVLDPPAPPRAYGGPVPNRTATYAADGALWWFTGREVFRRAGDTLRKFELPVGTVDSQVVASIPNGEDGMWLSIVGRGIFVATPEGIHPERRFGYSPAPNAMALGPGNEVWLAFEDEVVRWSGGHSTRYGAGDGLAIGRATTIHATDKNLLVAGESGVARFDGQRFATILESRDTAFGFITGIVESLDGDLWMNGGRGVVQVKAGDIESMFSRPGGALNYRLLDWRDGLPGIAMQAGPVPTAVRDQRGRLWFATNRGVAWLEPTGLLRNERPPRTEIQSVRAGDRTYLAGEDLHLPEGTHSVTLRYTAVTLAAADRARFRYRLEGVDGEWHDGGSLREATYANLTHGRYRFRVVSSNGDDVWDETGATLDFTIEPTLVQTKAFAIACVVALLAIVWGAYRMRARAIEKQVQLRLEERHRERERIARELHDTLLQGVQGLVLQFDSVARRIVDPELNERMEGAIVKAEGLITAARDRVSDLRATDGPLGTALDGAAREVADGKLLVNVSVTGDERPLRAAARDELLMLAREAVANVVRHAKARSIVVSLTYDEQRLSLCVKDDGMGLDPLYANHNGKPGRYGIKGMFERARRLGGALRIFSAPEGGTEVEVRLHAASAYADSSSGRSYSLLHRWMKRLKAARPGGE</sequence>
<dbReference type="KEGG" id="cfus:CYFUS_004617"/>
<dbReference type="SMART" id="SM00387">
    <property type="entry name" value="HATPase_c"/>
    <property type="match status" value="1"/>
</dbReference>
<dbReference type="InterPro" id="IPR015943">
    <property type="entry name" value="WD40/YVTN_repeat-like_dom_sf"/>
</dbReference>
<evidence type="ECO:0000256" key="4">
    <source>
        <dbReference type="SAM" id="MobiDB-lite"/>
    </source>
</evidence>
<feature type="domain" description="Histidine kinase/HSP90-like ATPase" evidence="7">
    <location>
        <begin position="905"/>
        <end position="1002"/>
    </location>
</feature>
<dbReference type="Pfam" id="PF07730">
    <property type="entry name" value="HisKA_3"/>
    <property type="match status" value="1"/>
</dbReference>
<name>A0A250J7K8_9BACT</name>
<dbReference type="GO" id="GO:0046983">
    <property type="term" value="F:protein dimerization activity"/>
    <property type="evidence" value="ECO:0007669"/>
    <property type="project" value="InterPro"/>
</dbReference>
<feature type="chain" id="PRO_5012625814" evidence="6">
    <location>
        <begin position="24"/>
        <end position="1031"/>
    </location>
</feature>
<dbReference type="Gene3D" id="1.20.5.1930">
    <property type="match status" value="1"/>
</dbReference>
<evidence type="ECO:0000256" key="1">
    <source>
        <dbReference type="ARBA" id="ARBA00022679"/>
    </source>
</evidence>
<feature type="compositionally biased region" description="Low complexity" evidence="4">
    <location>
        <begin position="242"/>
        <end position="265"/>
    </location>
</feature>
<dbReference type="Gene3D" id="3.30.565.10">
    <property type="entry name" value="Histidine kinase-like ATPase, C-terminal domain"/>
    <property type="match status" value="1"/>
</dbReference>
<keyword evidence="2" id="KW-0418">Kinase</keyword>